<evidence type="ECO:0008006" key="3">
    <source>
        <dbReference type="Google" id="ProtNLM"/>
    </source>
</evidence>
<accession>A0A1H5GVQ3</accession>
<dbReference type="AlphaFoldDB" id="A0A1H5GVQ3"/>
<name>A0A1H5GVQ3_9MICC</name>
<reference evidence="1 2" key="1">
    <citation type="submission" date="2016-10" db="EMBL/GenBank/DDBJ databases">
        <authorList>
            <person name="de Groot N.N."/>
        </authorList>
    </citation>
    <scope>NUCLEOTIDE SEQUENCE [LARGE SCALE GENOMIC DNA]</scope>
    <source>
        <strain evidence="1 2">DSM 22274</strain>
    </source>
</reference>
<sequence length="134" mass="14399">MSDGLVFPDVRECLHDLLDGTVHIGEPIQSVFHLPADGYGALLGPFPIVQIVATGGTEGYVDRVDRVTLDCYAPGQLAVNTLESVKAFMCGTDKETTHGYLDDVSVDQVPTDIPYTSDTLNKATATFLVTSRPI</sequence>
<organism evidence="1 2">
    <name type="scientific">Arthrobacter alpinus</name>
    <dbReference type="NCBI Taxonomy" id="656366"/>
    <lineage>
        <taxon>Bacteria</taxon>
        <taxon>Bacillati</taxon>
        <taxon>Actinomycetota</taxon>
        <taxon>Actinomycetes</taxon>
        <taxon>Micrococcales</taxon>
        <taxon>Micrococcaceae</taxon>
        <taxon>Arthrobacter</taxon>
    </lineage>
</organism>
<evidence type="ECO:0000313" key="2">
    <source>
        <dbReference type="Proteomes" id="UP000182725"/>
    </source>
</evidence>
<gene>
    <name evidence="1" type="ORF">SAMN04489740_0862</name>
</gene>
<dbReference type="RefSeq" id="WP_074710724.1">
    <property type="nucleotide sequence ID" value="NZ_FNTV01000001.1"/>
</dbReference>
<evidence type="ECO:0000313" key="1">
    <source>
        <dbReference type="EMBL" id="SEE19782.1"/>
    </source>
</evidence>
<protein>
    <recommendedName>
        <fullName evidence="3">Tail terminator</fullName>
    </recommendedName>
</protein>
<dbReference type="EMBL" id="FNTV01000001">
    <property type="protein sequence ID" value="SEE19782.1"/>
    <property type="molecule type" value="Genomic_DNA"/>
</dbReference>
<proteinExistence type="predicted"/>
<dbReference type="Proteomes" id="UP000182725">
    <property type="component" value="Unassembled WGS sequence"/>
</dbReference>